<keyword evidence="4" id="KW-0732">Signal</keyword>
<dbReference type="PANTHER" id="PTHR10196">
    <property type="entry name" value="SUGAR KINASE"/>
    <property type="match status" value="1"/>
</dbReference>
<dbReference type="PANTHER" id="PTHR10196:SF80">
    <property type="entry name" value="D-RIBULOSE KINASE"/>
    <property type="match status" value="1"/>
</dbReference>
<proteinExistence type="inferred from homology"/>
<keyword evidence="3" id="KW-0418">Kinase</keyword>
<dbReference type="GO" id="GO:0005997">
    <property type="term" value="P:xylulose metabolic process"/>
    <property type="evidence" value="ECO:0007669"/>
    <property type="project" value="TreeGrafter"/>
</dbReference>
<evidence type="ECO:0000256" key="3">
    <source>
        <dbReference type="ARBA" id="ARBA00022777"/>
    </source>
</evidence>
<accession>A0A7S2Y8T5</accession>
<name>A0A7S2Y8T5_9STRA</name>
<feature type="chain" id="PRO_5031195360" description="Carbohydrate kinase FGGY C-terminal domain-containing protein" evidence="4">
    <location>
        <begin position="24"/>
        <end position="538"/>
    </location>
</feature>
<reference evidence="5" key="1">
    <citation type="submission" date="2021-01" db="EMBL/GenBank/DDBJ databases">
        <authorList>
            <person name="Corre E."/>
            <person name="Pelletier E."/>
            <person name="Niang G."/>
            <person name="Scheremetjew M."/>
            <person name="Finn R."/>
            <person name="Kale V."/>
            <person name="Holt S."/>
            <person name="Cochrane G."/>
            <person name="Meng A."/>
            <person name="Brown T."/>
            <person name="Cohen L."/>
        </authorList>
    </citation>
    <scope>NUCLEOTIDE SEQUENCE</scope>
    <source>
        <strain evidence="5">CCMP125</strain>
    </source>
</reference>
<dbReference type="SUPFAM" id="SSF53067">
    <property type="entry name" value="Actin-like ATPase domain"/>
    <property type="match status" value="2"/>
</dbReference>
<feature type="signal peptide" evidence="4">
    <location>
        <begin position="1"/>
        <end position="23"/>
    </location>
</feature>
<comment type="similarity">
    <text evidence="1">Belongs to the FGGY kinase family.</text>
</comment>
<keyword evidence="2" id="KW-0808">Transferase</keyword>
<dbReference type="AlphaFoldDB" id="A0A7S2Y8T5"/>
<dbReference type="GO" id="GO:0005829">
    <property type="term" value="C:cytosol"/>
    <property type="evidence" value="ECO:0007669"/>
    <property type="project" value="TreeGrafter"/>
</dbReference>
<dbReference type="InterPro" id="IPR043129">
    <property type="entry name" value="ATPase_NBD"/>
</dbReference>
<sequence length="538" mass="58489">MMVRNSSSLVFAVIVLSLDESHAFSSLTTLTKTVGPTDQFVGFDLGTSGVRISVIQQCEEESREGLADENEPSSVFYKEVYNQAIPWKDGAYDDANVWMESVESLLKNAEESSAFNNGLKDIKSICVSGTSASCLLVDGKNVAKPSRSPSRMYNFDVISSPVSQGQDPIHGVRAVDLIGNFAPEQHTARSATGSLAKLLSWHDEKPLVSGERLCHQADYIALRLMSDDKACGSQRNERLVCSDWHNCLKLGYDVRNLEFPLWLQDCLDSVGLDHKRVLPAKVVSPGEPMGVISSDMAKRLGLSEDVTIVGGTTDSNAAFFAATATDSVVAPGTAVVSLGSTLAIKQVSTSYVENANVGVYSHRYPSALMSADQQDKEAWLVGGASNVGCAVLRQEEFSVEELTALSNDIDPDEESPLDYYPLTRTGERFPIADGNMEPVLEPKPESRKEYLHGILQGISTVENKGFEALGQLGASPSNPKKVWTCGGGAQNEMWSKMRERRLREIFRDDHDTLIVAKAKNVEASYGAAVLATSPFRQD</sequence>
<dbReference type="GO" id="GO:0004856">
    <property type="term" value="F:D-xylulokinase activity"/>
    <property type="evidence" value="ECO:0007669"/>
    <property type="project" value="TreeGrafter"/>
</dbReference>
<protein>
    <recommendedName>
        <fullName evidence="6">Carbohydrate kinase FGGY C-terminal domain-containing protein</fullName>
    </recommendedName>
</protein>
<evidence type="ECO:0000313" key="5">
    <source>
        <dbReference type="EMBL" id="CAD9959920.1"/>
    </source>
</evidence>
<evidence type="ECO:0000256" key="2">
    <source>
        <dbReference type="ARBA" id="ARBA00022679"/>
    </source>
</evidence>
<evidence type="ECO:0000256" key="1">
    <source>
        <dbReference type="ARBA" id="ARBA00009156"/>
    </source>
</evidence>
<dbReference type="CDD" id="cd07783">
    <property type="entry name" value="ASKHA_NBD_FGGY_SePSK_AtXK1-like"/>
    <property type="match status" value="1"/>
</dbReference>
<evidence type="ECO:0000256" key="4">
    <source>
        <dbReference type="SAM" id="SignalP"/>
    </source>
</evidence>
<dbReference type="Gene3D" id="3.30.420.40">
    <property type="match status" value="2"/>
</dbReference>
<gene>
    <name evidence="5" type="ORF">APAL1065_LOCUS9406</name>
</gene>
<organism evidence="5">
    <name type="scientific">Entomoneis paludosa</name>
    <dbReference type="NCBI Taxonomy" id="265537"/>
    <lineage>
        <taxon>Eukaryota</taxon>
        <taxon>Sar</taxon>
        <taxon>Stramenopiles</taxon>
        <taxon>Ochrophyta</taxon>
        <taxon>Bacillariophyta</taxon>
        <taxon>Bacillariophyceae</taxon>
        <taxon>Bacillariophycidae</taxon>
        <taxon>Entomoneidaceae</taxon>
        <taxon>Entomoneis</taxon>
    </lineage>
</organism>
<evidence type="ECO:0008006" key="6">
    <source>
        <dbReference type="Google" id="ProtNLM"/>
    </source>
</evidence>
<dbReference type="EMBL" id="HBHT01014022">
    <property type="protein sequence ID" value="CAD9959920.1"/>
    <property type="molecule type" value="Transcribed_RNA"/>
</dbReference>